<keyword evidence="1" id="KW-1133">Transmembrane helix</keyword>
<evidence type="ECO:0000313" key="2">
    <source>
        <dbReference type="EMBL" id="KAK8758750.1"/>
    </source>
</evidence>
<feature type="transmembrane region" description="Helical" evidence="1">
    <location>
        <begin position="37"/>
        <end position="62"/>
    </location>
</feature>
<keyword evidence="3" id="KW-1185">Reference proteome</keyword>
<comment type="caution">
    <text evidence="2">The sequence shown here is derived from an EMBL/GenBank/DDBJ whole genome shotgun (WGS) entry which is preliminary data.</text>
</comment>
<keyword evidence="1" id="KW-0812">Transmembrane</keyword>
<name>A0AAQ4D8G0_AMBAM</name>
<dbReference type="Proteomes" id="UP001321473">
    <property type="component" value="Unassembled WGS sequence"/>
</dbReference>
<keyword evidence="1" id="KW-0472">Membrane</keyword>
<accession>A0AAQ4D8G0</accession>
<proteinExistence type="predicted"/>
<organism evidence="2 3">
    <name type="scientific">Amblyomma americanum</name>
    <name type="common">Lone star tick</name>
    <dbReference type="NCBI Taxonomy" id="6943"/>
    <lineage>
        <taxon>Eukaryota</taxon>
        <taxon>Metazoa</taxon>
        <taxon>Ecdysozoa</taxon>
        <taxon>Arthropoda</taxon>
        <taxon>Chelicerata</taxon>
        <taxon>Arachnida</taxon>
        <taxon>Acari</taxon>
        <taxon>Parasitiformes</taxon>
        <taxon>Ixodida</taxon>
        <taxon>Ixodoidea</taxon>
        <taxon>Ixodidae</taxon>
        <taxon>Amblyomminae</taxon>
        <taxon>Amblyomma</taxon>
    </lineage>
</organism>
<reference evidence="2 3" key="1">
    <citation type="journal article" date="2023" name="Arcadia Sci">
        <title>De novo assembly of a long-read Amblyomma americanum tick genome.</title>
        <authorList>
            <person name="Chou S."/>
            <person name="Poskanzer K.E."/>
            <person name="Rollins M."/>
            <person name="Thuy-Boun P.S."/>
        </authorList>
    </citation>
    <scope>NUCLEOTIDE SEQUENCE [LARGE SCALE GENOMIC DNA]</scope>
    <source>
        <strain evidence="2">F_SG_1</strain>
        <tissue evidence="2">Salivary glands</tissue>
    </source>
</reference>
<dbReference type="EMBL" id="JARKHS020033723">
    <property type="protein sequence ID" value="KAK8758750.1"/>
    <property type="molecule type" value="Genomic_DNA"/>
</dbReference>
<evidence type="ECO:0000256" key="1">
    <source>
        <dbReference type="SAM" id="Phobius"/>
    </source>
</evidence>
<evidence type="ECO:0000313" key="3">
    <source>
        <dbReference type="Proteomes" id="UP001321473"/>
    </source>
</evidence>
<dbReference type="AlphaFoldDB" id="A0AAQ4D8G0"/>
<gene>
    <name evidence="2" type="ORF">V5799_003604</name>
</gene>
<sequence length="150" mass="17377">MNYNVLIWLYVKLENMLMTTHHWIMSALFQDLRSHKYVASFSASFMIVGILVLLVSLALVWTPSVWNLKRPRQAASKLELTPYKRTELADKQSTRALPNFLPDSNDLEVTEEEIVDVYNHLPARKPKDENGRNGSLPLRIVPIRADCRER</sequence>
<protein>
    <submittedName>
        <fullName evidence="2">Uncharacterized protein</fullName>
    </submittedName>
</protein>